<dbReference type="Proteomes" id="UP000501690">
    <property type="component" value="Linkage Group LG10"/>
</dbReference>
<dbReference type="OrthoDB" id="1745944at2759"/>
<dbReference type="SMART" id="SM00452">
    <property type="entry name" value="STI"/>
    <property type="match status" value="1"/>
</dbReference>
<dbReference type="EMBL" id="CP039354">
    <property type="protein sequence ID" value="QCE11207.1"/>
    <property type="molecule type" value="Genomic_DNA"/>
</dbReference>
<sequence length="208" mass="22453">MKFTTFFSLFLLCAFTWNLPSASADVVDTDGNPLENSGTYFVRPVIITGNGGGVEFAATGNETCPLSVIQVSSPFANGIPILILSPEEKLYIEEGSLVDIGFSFVPLCSPYPSKWTAVKGLGDKLSIKLNGYDNIVAGKFTIKGRPPIIGGYRILFCPDDESSCGYVGIQFDDKRNRHLVVTQSQESALWIRFQRTAPALPATATASA</sequence>
<dbReference type="PRINTS" id="PR00291">
    <property type="entry name" value="KUNITZINHBTR"/>
</dbReference>
<dbReference type="PANTHER" id="PTHR33107:SF81">
    <property type="entry name" value="TRYPSIN INHIBITOR A"/>
    <property type="match status" value="1"/>
</dbReference>
<dbReference type="Gramene" id="Vigun05g143700.1.v1.2">
    <property type="protein sequence ID" value="Vigun05g143700.1.v1.2.CDS.1"/>
    <property type="gene ID" value="Vigun05g143700.v1.2"/>
</dbReference>
<name>A0A4D6NH02_VIGUN</name>
<organism evidence="4 5">
    <name type="scientific">Vigna unguiculata</name>
    <name type="common">Cowpea</name>
    <dbReference type="NCBI Taxonomy" id="3917"/>
    <lineage>
        <taxon>Eukaryota</taxon>
        <taxon>Viridiplantae</taxon>
        <taxon>Streptophyta</taxon>
        <taxon>Embryophyta</taxon>
        <taxon>Tracheophyta</taxon>
        <taxon>Spermatophyta</taxon>
        <taxon>Magnoliopsida</taxon>
        <taxon>eudicotyledons</taxon>
        <taxon>Gunneridae</taxon>
        <taxon>Pentapetalae</taxon>
        <taxon>rosids</taxon>
        <taxon>fabids</taxon>
        <taxon>Fabales</taxon>
        <taxon>Fabaceae</taxon>
        <taxon>Papilionoideae</taxon>
        <taxon>50 kb inversion clade</taxon>
        <taxon>NPAAA clade</taxon>
        <taxon>indigoferoid/millettioid clade</taxon>
        <taxon>Phaseoleae</taxon>
        <taxon>Vigna</taxon>
    </lineage>
</organism>
<feature type="signal peptide" evidence="3">
    <location>
        <begin position="1"/>
        <end position="24"/>
    </location>
</feature>
<dbReference type="CDD" id="cd23362">
    <property type="entry name" value="beta-trefoil_STI_WCI3-like"/>
    <property type="match status" value="1"/>
</dbReference>
<proteinExistence type="inferred from homology"/>
<reference evidence="4 5" key="1">
    <citation type="submission" date="2019-04" db="EMBL/GenBank/DDBJ databases">
        <title>An improved genome assembly and genetic linkage map for asparagus bean, Vigna unguiculata ssp. sesquipedialis.</title>
        <authorList>
            <person name="Xia Q."/>
            <person name="Zhang R."/>
            <person name="Dong Y."/>
        </authorList>
    </citation>
    <scope>NUCLEOTIDE SEQUENCE [LARGE SCALE GENOMIC DNA]</scope>
    <source>
        <tissue evidence="4">Leaf</tissue>
    </source>
</reference>
<dbReference type="PROSITE" id="PS00283">
    <property type="entry name" value="SOYBEAN_KUNITZ"/>
    <property type="match status" value="1"/>
</dbReference>
<feature type="chain" id="PRO_5020035249" evidence="3">
    <location>
        <begin position="25"/>
        <end position="208"/>
    </location>
</feature>
<dbReference type="PANTHER" id="PTHR33107">
    <property type="entry name" value="KUNITZ TRYPSIN INHIBITOR 2"/>
    <property type="match status" value="1"/>
</dbReference>
<protein>
    <submittedName>
        <fullName evidence="4">Kunitz inhibitor ST1-like</fullName>
    </submittedName>
</protein>
<keyword evidence="2" id="KW-1015">Disulfide bond</keyword>
<evidence type="ECO:0000313" key="5">
    <source>
        <dbReference type="Proteomes" id="UP000501690"/>
    </source>
</evidence>
<evidence type="ECO:0000256" key="1">
    <source>
        <dbReference type="ARBA" id="ARBA00005440"/>
    </source>
</evidence>
<accession>A0A4D6NH02</accession>
<keyword evidence="5" id="KW-1185">Reference proteome</keyword>
<dbReference type="Gene3D" id="2.80.10.50">
    <property type="match status" value="1"/>
</dbReference>
<dbReference type="InterPro" id="IPR011065">
    <property type="entry name" value="Kunitz_inhibitor_STI-like_sf"/>
</dbReference>
<evidence type="ECO:0000256" key="2">
    <source>
        <dbReference type="ARBA" id="ARBA00023157"/>
    </source>
</evidence>
<gene>
    <name evidence="4" type="ORF">DEO72_LG10g2440</name>
</gene>
<dbReference type="Pfam" id="PF00197">
    <property type="entry name" value="Kunitz_legume"/>
    <property type="match status" value="1"/>
</dbReference>
<evidence type="ECO:0000313" key="4">
    <source>
        <dbReference type="EMBL" id="QCE11207.1"/>
    </source>
</evidence>
<dbReference type="GO" id="GO:0004866">
    <property type="term" value="F:endopeptidase inhibitor activity"/>
    <property type="evidence" value="ECO:0007669"/>
    <property type="project" value="InterPro"/>
</dbReference>
<comment type="similarity">
    <text evidence="1">Belongs to the protease inhibitor I3 (leguminous Kunitz-type inhibitor) family.</text>
</comment>
<dbReference type="SUPFAM" id="SSF50386">
    <property type="entry name" value="STI-like"/>
    <property type="match status" value="1"/>
</dbReference>
<evidence type="ECO:0000256" key="3">
    <source>
        <dbReference type="SAM" id="SignalP"/>
    </source>
</evidence>
<keyword evidence="3" id="KW-0732">Signal</keyword>
<dbReference type="InterPro" id="IPR002160">
    <property type="entry name" value="Prot_inh_Kunz-lg"/>
</dbReference>
<dbReference type="AlphaFoldDB" id="A0A4D6NH02"/>